<proteinExistence type="inferred from homology"/>
<dbReference type="EMBL" id="CP007637">
    <property type="protein sequence ID" value="AIB35563.1"/>
    <property type="molecule type" value="Genomic_DNA"/>
</dbReference>
<keyword evidence="3" id="KW-1003">Cell membrane</keyword>
<evidence type="ECO:0000256" key="1">
    <source>
        <dbReference type="ARBA" id="ARBA00004651"/>
    </source>
</evidence>
<dbReference type="Proteomes" id="UP000016504">
    <property type="component" value="Unassembled WGS sequence"/>
</dbReference>
<reference evidence="9 10" key="1">
    <citation type="submission" date="2013-08" db="EMBL/GenBank/DDBJ databases">
        <title>Biodegradation of aromatic compounds in biofilm forming Pseudomonas isolated from sewage sludge.</title>
        <authorList>
            <person name="Qureshi A."/>
            <person name="Ghosh S."/>
            <person name="Khardenavis A.A."/>
            <person name="Kapley A."/>
            <person name="Purohit H.J."/>
        </authorList>
    </citation>
    <scope>NUCLEOTIDE SEQUENCE [LARGE SCALE GENOMIC DNA]</scope>
    <source>
        <strain evidence="9 10">EGD-AQ6</strain>
    </source>
</reference>
<dbReference type="PATRIC" id="fig|1390371.3.peg.415"/>
<sequence>MNYKKIFDHDFRNTAINQLWRLLSGPALLILVPLYLSSEAQGYWYTFISMAALAVFADMGFSAVLLLFASHEFAHLKFNNQKELCGTPEHISRLATLLSFAMRWAGAMALVVFPAVLLIGYFILNGKTSLVNWQLPWLVYGVASVIVFINSIALSFIEGCDSVGDIQKIRFHISVISVCVTVILLISGADLYALAFSLLAGALAGTSIILHRYKAMLGQLYKLTKVNSHPWFKEIMPLLWRFALSWISGYFVLSIFTPLSFSYHGAVQAGQVGFSMAICMAMFSIANIWVTIITPKINMYAAHRNTTALDQAFKKGLALAIATYAMGMVTLFTGLWLMEGQPLIENRLLPSLPLLMVSTGWLMQLIVNAMAIYMRAYKKEPLVVVSVVNGLYVAITTLLAAKYLPFEYLFSGFTSAYVLVLPWVYWIFRSFKRRSS</sequence>
<feature type="transmembrane region" description="Helical" evidence="7">
    <location>
        <begin position="20"/>
        <end position="37"/>
    </location>
</feature>
<organism evidence="8 11">
    <name type="scientific">Pseudomonas simiae</name>
    <dbReference type="NCBI Taxonomy" id="321846"/>
    <lineage>
        <taxon>Bacteria</taxon>
        <taxon>Pseudomonadati</taxon>
        <taxon>Pseudomonadota</taxon>
        <taxon>Gammaproteobacteria</taxon>
        <taxon>Pseudomonadales</taxon>
        <taxon>Pseudomonadaceae</taxon>
        <taxon>Pseudomonas</taxon>
    </lineage>
</organism>
<comment type="similarity">
    <text evidence="2">Belongs to the polysaccharide synthase family.</text>
</comment>
<evidence type="ECO:0000256" key="7">
    <source>
        <dbReference type="SAM" id="Phobius"/>
    </source>
</evidence>
<protein>
    <submittedName>
        <fullName evidence="8 9">Flippase</fullName>
    </submittedName>
</protein>
<feature type="transmembrane region" description="Helical" evidence="7">
    <location>
        <begin position="192"/>
        <end position="213"/>
    </location>
</feature>
<feature type="transmembrane region" description="Helical" evidence="7">
    <location>
        <begin position="169"/>
        <end position="186"/>
    </location>
</feature>
<comment type="subcellular location">
    <subcellularLocation>
        <location evidence="1">Cell membrane</location>
        <topology evidence="1">Multi-pass membrane protein</topology>
    </subcellularLocation>
</comment>
<evidence type="ECO:0000256" key="4">
    <source>
        <dbReference type="ARBA" id="ARBA00022692"/>
    </source>
</evidence>
<dbReference type="PANTHER" id="PTHR30250">
    <property type="entry name" value="PST FAMILY PREDICTED COLANIC ACID TRANSPORTER"/>
    <property type="match status" value="1"/>
</dbReference>
<dbReference type="GO" id="GO:0005886">
    <property type="term" value="C:plasma membrane"/>
    <property type="evidence" value="ECO:0007669"/>
    <property type="project" value="UniProtKB-SubCell"/>
</dbReference>
<feature type="transmembrane region" description="Helical" evidence="7">
    <location>
        <begin position="382"/>
        <end position="402"/>
    </location>
</feature>
<evidence type="ECO:0000256" key="2">
    <source>
        <dbReference type="ARBA" id="ARBA00007430"/>
    </source>
</evidence>
<feature type="transmembrane region" description="Helical" evidence="7">
    <location>
        <begin position="135"/>
        <end position="157"/>
    </location>
</feature>
<dbReference type="OrthoDB" id="8562875at2"/>
<evidence type="ECO:0000313" key="8">
    <source>
        <dbReference type="EMBL" id="AIB35563.1"/>
    </source>
</evidence>
<feature type="transmembrane region" description="Helical" evidence="7">
    <location>
        <begin position="43"/>
        <end position="68"/>
    </location>
</feature>
<gene>
    <name evidence="9" type="ORF">O204_15310</name>
    <name evidence="8" type="ORF">PS417_08215</name>
</gene>
<keyword evidence="5 7" id="KW-1133">Transmembrane helix</keyword>
<evidence type="ECO:0000256" key="5">
    <source>
        <dbReference type="ARBA" id="ARBA00022989"/>
    </source>
</evidence>
<evidence type="ECO:0000313" key="11">
    <source>
        <dbReference type="Proteomes" id="UP000027308"/>
    </source>
</evidence>
<feature type="transmembrane region" description="Helical" evidence="7">
    <location>
        <begin position="100"/>
        <end position="123"/>
    </location>
</feature>
<evidence type="ECO:0000256" key="3">
    <source>
        <dbReference type="ARBA" id="ARBA00022475"/>
    </source>
</evidence>
<dbReference type="eggNOG" id="COG2244">
    <property type="taxonomic scope" value="Bacteria"/>
</dbReference>
<feature type="transmembrane region" description="Helical" evidence="7">
    <location>
        <begin position="408"/>
        <end position="428"/>
    </location>
</feature>
<reference evidence="8 11" key="2">
    <citation type="submission" date="2014-05" db="EMBL/GenBank/DDBJ databases">
        <title>Pseudomonas simiae WCS417.</title>
        <authorList>
            <person name="Berendsen R.L."/>
        </authorList>
    </citation>
    <scope>NUCLEOTIDE SEQUENCE [LARGE SCALE GENOMIC DNA]</scope>
    <source>
        <strain evidence="8 11">WCS417</strain>
    </source>
</reference>
<evidence type="ECO:0000256" key="6">
    <source>
        <dbReference type="ARBA" id="ARBA00023136"/>
    </source>
</evidence>
<feature type="transmembrane region" description="Helical" evidence="7">
    <location>
        <begin position="350"/>
        <end position="370"/>
    </location>
</feature>
<evidence type="ECO:0000313" key="10">
    <source>
        <dbReference type="Proteomes" id="UP000016504"/>
    </source>
</evidence>
<dbReference type="EMBL" id="AVQG01000002">
    <property type="protein sequence ID" value="ERH60936.1"/>
    <property type="molecule type" value="Genomic_DNA"/>
</dbReference>
<dbReference type="Proteomes" id="UP000027308">
    <property type="component" value="Chromosome"/>
</dbReference>
<name>A0A1N7UF06_9PSED</name>
<evidence type="ECO:0000313" key="9">
    <source>
        <dbReference type="EMBL" id="ERH60936.1"/>
    </source>
</evidence>
<feature type="transmembrane region" description="Helical" evidence="7">
    <location>
        <begin position="238"/>
        <end position="261"/>
    </location>
</feature>
<keyword evidence="6 7" id="KW-0472">Membrane</keyword>
<keyword evidence="4 7" id="KW-0812">Transmembrane</keyword>
<dbReference type="AlphaFoldDB" id="A0A1N7UF06"/>
<feature type="transmembrane region" description="Helical" evidence="7">
    <location>
        <begin position="273"/>
        <end position="295"/>
    </location>
</feature>
<feature type="transmembrane region" description="Helical" evidence="7">
    <location>
        <begin position="316"/>
        <end position="338"/>
    </location>
</feature>
<accession>A0A1N7UF06</accession>
<dbReference type="PANTHER" id="PTHR30250:SF10">
    <property type="entry name" value="LIPOPOLYSACCHARIDE BIOSYNTHESIS PROTEIN WZXC"/>
    <property type="match status" value="1"/>
</dbReference>
<accession>U1TR67</accession>
<dbReference type="InterPro" id="IPR050833">
    <property type="entry name" value="Poly_Biosynth_Transport"/>
</dbReference>